<organism evidence="3">
    <name type="scientific">Acidicaldus sp</name>
    <dbReference type="NCBI Taxonomy" id="1872105"/>
    <lineage>
        <taxon>Bacteria</taxon>
        <taxon>Pseudomonadati</taxon>
        <taxon>Pseudomonadota</taxon>
        <taxon>Alphaproteobacteria</taxon>
        <taxon>Acetobacterales</taxon>
        <taxon>Acetobacteraceae</taxon>
        <taxon>Acidicaldus</taxon>
    </lineage>
</organism>
<feature type="transmembrane region" description="Helical" evidence="2">
    <location>
        <begin position="956"/>
        <end position="982"/>
    </location>
</feature>
<dbReference type="GO" id="GO:0042910">
    <property type="term" value="F:xenobiotic transmembrane transporter activity"/>
    <property type="evidence" value="ECO:0007669"/>
    <property type="project" value="TreeGrafter"/>
</dbReference>
<dbReference type="SUPFAM" id="SSF82866">
    <property type="entry name" value="Multidrug efflux transporter AcrB transmembrane domain"/>
    <property type="match status" value="2"/>
</dbReference>
<evidence type="ECO:0000256" key="2">
    <source>
        <dbReference type="SAM" id="Phobius"/>
    </source>
</evidence>
<feature type="transmembrane region" description="Helical" evidence="2">
    <location>
        <begin position="431"/>
        <end position="451"/>
    </location>
</feature>
<proteinExistence type="predicted"/>
<comment type="caution">
    <text evidence="3">The sequence shown here is derived from an EMBL/GenBank/DDBJ whole genome shotgun (WGS) entry which is preliminary data.</text>
</comment>
<feature type="transmembrane region" description="Helical" evidence="2">
    <location>
        <begin position="1038"/>
        <end position="1061"/>
    </location>
</feature>
<dbReference type="AlphaFoldDB" id="A0A8J4HDG9"/>
<evidence type="ECO:0000256" key="1">
    <source>
        <dbReference type="SAM" id="MobiDB-lite"/>
    </source>
</evidence>
<dbReference type="InterPro" id="IPR027463">
    <property type="entry name" value="AcrB_DN_DC_subdom"/>
</dbReference>
<evidence type="ECO:0000313" key="3">
    <source>
        <dbReference type="EMBL" id="HGC44207.1"/>
    </source>
</evidence>
<feature type="transmembrane region" description="Helical" evidence="2">
    <location>
        <begin position="551"/>
        <end position="572"/>
    </location>
</feature>
<keyword evidence="2" id="KW-1133">Transmembrane helix</keyword>
<keyword evidence="2" id="KW-0812">Transmembrane</keyword>
<dbReference type="PANTHER" id="PTHR32063">
    <property type="match status" value="1"/>
</dbReference>
<dbReference type="Gene3D" id="3.30.70.1430">
    <property type="entry name" value="Multidrug efflux transporter AcrB pore domain"/>
    <property type="match status" value="2"/>
</dbReference>
<feature type="transmembrane region" description="Helical" evidence="2">
    <location>
        <begin position="1007"/>
        <end position="1026"/>
    </location>
</feature>
<dbReference type="InterPro" id="IPR001036">
    <property type="entry name" value="Acrflvin-R"/>
</dbReference>
<dbReference type="Pfam" id="PF00873">
    <property type="entry name" value="ACR_tran"/>
    <property type="match status" value="1"/>
</dbReference>
<dbReference type="SUPFAM" id="SSF82693">
    <property type="entry name" value="Multidrug efflux transporter AcrB pore domain, PN1, PN2, PC1 and PC2 subdomains"/>
    <property type="match status" value="2"/>
</dbReference>
<dbReference type="Gene3D" id="1.20.1640.10">
    <property type="entry name" value="Multidrug efflux transporter AcrB transmembrane domain"/>
    <property type="match status" value="2"/>
</dbReference>
<sequence>MWIVQVALRRPYTFVVLAILILLFGTLSWIRTPKDVFPSIDIPVVAVVFQYNGMLPNDISGRFVYFFERTVMATTVDIEHIESNSMIDYGIVKIFFDTHVNIAAALSEVTATAQVVLKFFPRGSVPPFVLFYNAASIPVISMTASSTTVPETILFDYSNNVIRPALSSVQGTAILTPYGGKYRMVIADLNPQEMQANALSPQDVVNQLNEQNLILPAGTQKIGKYEWDMMLTDQPRSIPEMNRFPIKKANGTVIYMKDIAFVHDGAIPQTNMVRVNGERAILMPVVKAGAVSTLDIVQGVKDRMPLIEETVPKGMELHLVGDQSIFVTAAIDGVVREAAIAAVLTALMILLFLGSVRSTIIIAVSIPLSVLSSIVVLSAIGQTINTLTLGGLALAVGMLVDEATVTIENFNYHMEMGKDIETAILDGAQQIVVPALLSLLSISIVFAPMWLLTGVSYYLFVPLAEAVIFAMIASFILSRTLVPTMAVFMLRGVAEHHQQELKRKEQGGEGEHEHPKSRNPFVRFQQGFERGFTSMRDGYHGVLEGILAIRYVFVGIFLAFTIGSVVALGPWLGQIFFPGVDAGVMYVHIRAQTGTRIEETARLCQEVEDYIRTVVPKKELQTFVDNIDLPVAGIPLAYLSTGSFGPEDADVLITLDRDNHGPTAEYVALLRRELPLHFPGTTFYFMPADMNTQILNFGRPSPIDIQVTGPDLDDDYAFAMRLYRDIIRVPGLVDTHLAQPFNYPTFQVDVDRSYAMLVGLTEADVTNSMLTSLYSNYQVSPNFYLDYKTGITYFLVGQTPQYRIDTMNDLINMPISAPGDFRAAGKKSQILGALASVKVIGRPGMVSHYNVQPMEEIFAAVQGRDLGGVSTDINRVIAANMKSRPPGVSVTVRGQVDTMNTAYAQLFAGLIGSIVLIYLLLVVNFQSWLDPFIIITALPAAIAGIVWMLFVTHTPLSVPALTGAIMCMGVATANSILVVAFAREQLAEGKNSTLAALEAGFVRLRPVLMTASAMIIGMIPMSLGLGDGGEQNAPLGRAVVGGLLFATVSTLLFVPTVFAILHRKDNVDGPDHPTPPEVTHAPAPQH</sequence>
<keyword evidence="2" id="KW-0472">Membrane</keyword>
<feature type="region of interest" description="Disordered" evidence="1">
    <location>
        <begin position="1067"/>
        <end position="1086"/>
    </location>
</feature>
<feature type="transmembrane region" description="Helical" evidence="2">
    <location>
        <begin position="387"/>
        <end position="410"/>
    </location>
</feature>
<protein>
    <submittedName>
        <fullName evidence="3">Efflux RND transporter permease subunit</fullName>
    </submittedName>
</protein>
<dbReference type="Gene3D" id="3.30.70.1440">
    <property type="entry name" value="Multidrug efflux transporter AcrB pore domain"/>
    <property type="match status" value="1"/>
</dbReference>
<accession>A0A8J4HDG9</accession>
<dbReference type="EMBL" id="DTQM01000256">
    <property type="protein sequence ID" value="HGC44207.1"/>
    <property type="molecule type" value="Genomic_DNA"/>
</dbReference>
<feature type="transmembrane region" description="Helical" evidence="2">
    <location>
        <begin position="457"/>
        <end position="482"/>
    </location>
</feature>
<feature type="transmembrane region" description="Helical" evidence="2">
    <location>
        <begin position="902"/>
        <end position="925"/>
    </location>
</feature>
<dbReference type="GO" id="GO:0005886">
    <property type="term" value="C:plasma membrane"/>
    <property type="evidence" value="ECO:0007669"/>
    <property type="project" value="TreeGrafter"/>
</dbReference>
<dbReference type="Gene3D" id="3.30.70.1320">
    <property type="entry name" value="Multidrug efflux transporter AcrB pore domain like"/>
    <property type="match status" value="1"/>
</dbReference>
<dbReference type="SUPFAM" id="SSF82714">
    <property type="entry name" value="Multidrug efflux transporter AcrB TolC docking domain, DN and DC subdomains"/>
    <property type="match status" value="1"/>
</dbReference>
<feature type="transmembrane region" description="Helical" evidence="2">
    <location>
        <begin position="12"/>
        <end position="30"/>
    </location>
</feature>
<dbReference type="Gene3D" id="3.30.2090.10">
    <property type="entry name" value="Multidrug efflux transporter AcrB TolC docking domain, DN and DC subdomains"/>
    <property type="match status" value="2"/>
</dbReference>
<dbReference type="PRINTS" id="PR00702">
    <property type="entry name" value="ACRIFLAVINRP"/>
</dbReference>
<gene>
    <name evidence="3" type="ORF">ENY07_13460</name>
</gene>
<name>A0A8J4HDG9_9PROT</name>
<dbReference type="PANTHER" id="PTHR32063:SF8">
    <property type="entry name" value="CATION EFFLUX PROTEIN"/>
    <property type="match status" value="1"/>
</dbReference>
<feature type="transmembrane region" description="Helical" evidence="2">
    <location>
        <begin position="334"/>
        <end position="353"/>
    </location>
</feature>
<feature type="transmembrane region" description="Helical" evidence="2">
    <location>
        <begin position="932"/>
        <end position="950"/>
    </location>
</feature>
<feature type="transmembrane region" description="Helical" evidence="2">
    <location>
        <begin position="360"/>
        <end position="381"/>
    </location>
</feature>
<reference evidence="3" key="1">
    <citation type="journal article" date="2020" name="mSystems">
        <title>Genome- and Community-Level Interaction Insights into Carbon Utilization and Element Cycling Functions of Hydrothermarchaeota in Hydrothermal Sediment.</title>
        <authorList>
            <person name="Zhou Z."/>
            <person name="Liu Y."/>
            <person name="Xu W."/>
            <person name="Pan J."/>
            <person name="Luo Z.H."/>
            <person name="Li M."/>
        </authorList>
    </citation>
    <scope>NUCLEOTIDE SEQUENCE</scope>
    <source>
        <strain evidence="3">SpSt-997</strain>
    </source>
</reference>